<name>A0A2P2QPP4_RHIMU</name>
<reference evidence="1" key="1">
    <citation type="submission" date="2018-02" db="EMBL/GenBank/DDBJ databases">
        <title>Rhizophora mucronata_Transcriptome.</title>
        <authorList>
            <person name="Meera S.P."/>
            <person name="Sreeshan A."/>
            <person name="Augustine A."/>
        </authorList>
    </citation>
    <scope>NUCLEOTIDE SEQUENCE</scope>
    <source>
        <tissue evidence="1">Leaf</tissue>
    </source>
</reference>
<sequence length="25" mass="3247">MRLRVLVFTLQEKKREKERRKYPKN</sequence>
<evidence type="ECO:0000313" key="1">
    <source>
        <dbReference type="EMBL" id="MBX68861.1"/>
    </source>
</evidence>
<organism evidence="1">
    <name type="scientific">Rhizophora mucronata</name>
    <name type="common">Asiatic mangrove</name>
    <dbReference type="NCBI Taxonomy" id="61149"/>
    <lineage>
        <taxon>Eukaryota</taxon>
        <taxon>Viridiplantae</taxon>
        <taxon>Streptophyta</taxon>
        <taxon>Embryophyta</taxon>
        <taxon>Tracheophyta</taxon>
        <taxon>Spermatophyta</taxon>
        <taxon>Magnoliopsida</taxon>
        <taxon>eudicotyledons</taxon>
        <taxon>Gunneridae</taxon>
        <taxon>Pentapetalae</taxon>
        <taxon>rosids</taxon>
        <taxon>fabids</taxon>
        <taxon>Malpighiales</taxon>
        <taxon>Rhizophoraceae</taxon>
        <taxon>Rhizophora</taxon>
    </lineage>
</organism>
<dbReference type="AlphaFoldDB" id="A0A2P2QPP4"/>
<proteinExistence type="predicted"/>
<dbReference type="EMBL" id="GGEC01088377">
    <property type="protein sequence ID" value="MBX68861.1"/>
    <property type="molecule type" value="Transcribed_RNA"/>
</dbReference>
<accession>A0A2P2QPP4</accession>
<protein>
    <submittedName>
        <fullName evidence="1">Uncharacterized protein</fullName>
    </submittedName>
</protein>